<dbReference type="KEGG" id="mmar:MODMU_2118"/>
<sequence>MPHLSRFVTVWSMLQARVQDGRLPGFAAAVRFRGAVEVHTGGCLTLGGTDPVRPDSLFRLASVSKPVAGALTLALVEDGVLGLDDPVARWLPELAEPRVLRSPGAALDDTVPAERPITVRHLLSSTPGFGGVWDSSPIAVAVDEAGIGPGPLPPQLDHDEYARRLGALPLVAQPGTRWLYHLSTDALSVLLARASGRPLHALLESRVTGPLGLGSTGFWACDPGRLGAAYLPADGGLELLDPADGVAARPPLFEGLASGLVSTAPDVLAFLCALADGGGPVLGAASVAAMTTDTLTAAQRREAADFLGPGRSWGMQVGVQVEPGDPWDQPGRWGWDGGTGTTAYVDPGRDLVAVLLTQRGAYPGDTFLPDFWRALYRCL</sequence>
<dbReference type="Gene3D" id="3.40.710.10">
    <property type="entry name" value="DD-peptidase/beta-lactamase superfamily"/>
    <property type="match status" value="1"/>
</dbReference>
<dbReference type="OrthoDB" id="4281716at2"/>
<dbReference type="SUPFAM" id="SSF56601">
    <property type="entry name" value="beta-lactamase/transpeptidase-like"/>
    <property type="match status" value="1"/>
</dbReference>
<dbReference type="AlphaFoldDB" id="I4EVZ0"/>
<dbReference type="OMA" id="RKGSMMW"/>
<protein>
    <submittedName>
        <fullName evidence="2">Beta-lactamase</fullName>
    </submittedName>
</protein>
<organism evidence="2 3">
    <name type="scientific">Modestobacter italicus (strain DSM 44449 / CECT 9708 / BC 501)</name>
    <dbReference type="NCBI Taxonomy" id="2732864"/>
    <lineage>
        <taxon>Bacteria</taxon>
        <taxon>Bacillati</taxon>
        <taxon>Actinomycetota</taxon>
        <taxon>Actinomycetes</taxon>
        <taxon>Geodermatophilales</taxon>
        <taxon>Geodermatophilaceae</taxon>
        <taxon>Modestobacter</taxon>
    </lineage>
</organism>
<keyword evidence="3" id="KW-1185">Reference proteome</keyword>
<accession>I4EVZ0</accession>
<proteinExistence type="predicted"/>
<name>I4EVZ0_MODI5</name>
<evidence type="ECO:0000313" key="3">
    <source>
        <dbReference type="Proteomes" id="UP000006461"/>
    </source>
</evidence>
<dbReference type="eggNOG" id="COG1680">
    <property type="taxonomic scope" value="Bacteria"/>
</dbReference>
<dbReference type="InterPro" id="IPR001466">
    <property type="entry name" value="Beta-lactam-related"/>
</dbReference>
<evidence type="ECO:0000313" key="2">
    <source>
        <dbReference type="EMBL" id="CCH87553.1"/>
    </source>
</evidence>
<dbReference type="PANTHER" id="PTHR43283">
    <property type="entry name" value="BETA-LACTAMASE-RELATED"/>
    <property type="match status" value="1"/>
</dbReference>
<dbReference type="EMBL" id="FO203431">
    <property type="protein sequence ID" value="CCH87553.1"/>
    <property type="molecule type" value="Genomic_DNA"/>
</dbReference>
<dbReference type="InterPro" id="IPR050789">
    <property type="entry name" value="Diverse_Enzym_Activities"/>
</dbReference>
<dbReference type="PATRIC" id="fig|477641.3.peg.2011"/>
<dbReference type="PANTHER" id="PTHR43283:SF3">
    <property type="entry name" value="BETA-LACTAMASE FAMILY PROTEIN (AFU_ORTHOLOGUE AFUA_5G07500)"/>
    <property type="match status" value="1"/>
</dbReference>
<dbReference type="Proteomes" id="UP000006461">
    <property type="component" value="Chromosome"/>
</dbReference>
<dbReference type="InterPro" id="IPR012338">
    <property type="entry name" value="Beta-lactam/transpept-like"/>
</dbReference>
<dbReference type="HOGENOM" id="CLU_020027_11_2_11"/>
<feature type="domain" description="Beta-lactamase-related" evidence="1">
    <location>
        <begin position="13"/>
        <end position="363"/>
    </location>
</feature>
<dbReference type="Pfam" id="PF00144">
    <property type="entry name" value="Beta-lactamase"/>
    <property type="match status" value="1"/>
</dbReference>
<reference evidence="2 3" key="1">
    <citation type="journal article" date="2012" name="J. Bacteriol.">
        <title>Genome Sequence of Radiation-Resistant Modestobacter marinus Strain BC501, a Representative Actinobacterium That Thrives on Calcareous Stone Surfaces.</title>
        <authorList>
            <person name="Normand P."/>
            <person name="Gury J."/>
            <person name="Pujic P."/>
            <person name="Chouaia B."/>
            <person name="Crotti E."/>
            <person name="Brusetti L."/>
            <person name="Daffonchio D."/>
            <person name="Vacherie B."/>
            <person name="Barbe V."/>
            <person name="Medigue C."/>
            <person name="Calteau A."/>
            <person name="Ghodhbane-Gtari F."/>
            <person name="Essoussi I."/>
            <person name="Nouioui I."/>
            <person name="Abbassi-Ghozzi I."/>
            <person name="Gtari M."/>
        </authorList>
    </citation>
    <scope>NUCLEOTIDE SEQUENCE [LARGE SCALE GENOMIC DNA]</scope>
    <source>
        <strain evidence="3">BC 501</strain>
    </source>
</reference>
<dbReference type="STRING" id="477641.MODMU_2118"/>
<gene>
    <name evidence="2" type="ordered locus">MODMU_2118</name>
</gene>
<evidence type="ECO:0000259" key="1">
    <source>
        <dbReference type="Pfam" id="PF00144"/>
    </source>
</evidence>